<feature type="compositionally biased region" description="Acidic residues" evidence="13">
    <location>
        <begin position="1118"/>
        <end position="1162"/>
    </location>
</feature>
<organism evidence="15 16">
    <name type="scientific">Nosema granulosis</name>
    <dbReference type="NCBI Taxonomy" id="83296"/>
    <lineage>
        <taxon>Eukaryota</taxon>
        <taxon>Fungi</taxon>
        <taxon>Fungi incertae sedis</taxon>
        <taxon>Microsporidia</taxon>
        <taxon>Nosematidae</taxon>
        <taxon>Nosema</taxon>
    </lineage>
</organism>
<evidence type="ECO:0000256" key="2">
    <source>
        <dbReference type="ARBA" id="ARBA00006460"/>
    </source>
</evidence>
<comment type="similarity">
    <text evidence="2 12">Belongs to the RNA polymerase beta' chain family.</text>
</comment>
<dbReference type="InterPro" id="IPR042102">
    <property type="entry name" value="RNA_pol_Rpb1_3_sf"/>
</dbReference>
<keyword evidence="9 12" id="KW-0804">Transcription</keyword>
<evidence type="ECO:0000256" key="6">
    <source>
        <dbReference type="ARBA" id="ARBA00022723"/>
    </source>
</evidence>
<keyword evidence="4 12" id="KW-0808">Transferase</keyword>
<comment type="subcellular location">
    <subcellularLocation>
        <location evidence="1">Nucleus</location>
    </subcellularLocation>
</comment>
<dbReference type="InterPro" id="IPR007083">
    <property type="entry name" value="RNA_pol_Rpb1_4"/>
</dbReference>
<evidence type="ECO:0000256" key="9">
    <source>
        <dbReference type="ARBA" id="ARBA00023163"/>
    </source>
</evidence>
<dbReference type="Gene3D" id="1.10.132.30">
    <property type="match status" value="1"/>
</dbReference>
<dbReference type="GO" id="GO:0046872">
    <property type="term" value="F:metal ion binding"/>
    <property type="evidence" value="ECO:0007669"/>
    <property type="project" value="UniProtKB-KW"/>
</dbReference>
<dbReference type="CDD" id="cd01435">
    <property type="entry name" value="RNAP_I_RPA1_N"/>
    <property type="match status" value="1"/>
</dbReference>
<protein>
    <recommendedName>
        <fullName evidence="12">DNA-directed RNA polymerase subunit</fullName>
        <ecNumber evidence="12">2.7.7.6</ecNumber>
    </recommendedName>
</protein>
<name>A0A9P6KYB8_9MICR</name>
<evidence type="ECO:0000313" key="16">
    <source>
        <dbReference type="Proteomes" id="UP000740883"/>
    </source>
</evidence>
<evidence type="ECO:0000256" key="1">
    <source>
        <dbReference type="ARBA" id="ARBA00004123"/>
    </source>
</evidence>
<proteinExistence type="inferred from homology"/>
<dbReference type="EMBL" id="SBJO01000134">
    <property type="protein sequence ID" value="KAF9762782.1"/>
    <property type="molecule type" value="Genomic_DNA"/>
</dbReference>
<dbReference type="Gene3D" id="6.10.250.2940">
    <property type="match status" value="1"/>
</dbReference>
<evidence type="ECO:0000256" key="4">
    <source>
        <dbReference type="ARBA" id="ARBA00022679"/>
    </source>
</evidence>
<dbReference type="InterPro" id="IPR007080">
    <property type="entry name" value="RNA_pol_Rpb1_1"/>
</dbReference>
<dbReference type="Gene3D" id="3.30.70.2850">
    <property type="match status" value="1"/>
</dbReference>
<dbReference type="SUPFAM" id="SSF64484">
    <property type="entry name" value="beta and beta-prime subunits of DNA dependent RNA-polymerase"/>
    <property type="match status" value="1"/>
</dbReference>
<dbReference type="Gene3D" id="6.20.50.80">
    <property type="match status" value="1"/>
</dbReference>
<dbReference type="GO" id="GO:0003899">
    <property type="term" value="F:DNA-directed RNA polymerase activity"/>
    <property type="evidence" value="ECO:0007669"/>
    <property type="project" value="UniProtKB-EC"/>
</dbReference>
<dbReference type="GO" id="GO:0005736">
    <property type="term" value="C:RNA polymerase I complex"/>
    <property type="evidence" value="ECO:0007669"/>
    <property type="project" value="UniProtKB-ARBA"/>
</dbReference>
<comment type="function">
    <text evidence="12">DNA-dependent RNA polymerase catalyzes the transcription of DNA into RNA using the four ribonucleoside triphosphates as substrates.</text>
</comment>
<evidence type="ECO:0000256" key="13">
    <source>
        <dbReference type="SAM" id="MobiDB-lite"/>
    </source>
</evidence>
<dbReference type="OrthoDB" id="270392at2759"/>
<dbReference type="FunFam" id="2.40.40.20:FF:000019">
    <property type="entry name" value="DNA-directed RNA polymerase II subunit RPB1"/>
    <property type="match status" value="1"/>
</dbReference>
<evidence type="ECO:0000313" key="15">
    <source>
        <dbReference type="EMBL" id="KAF9762782.1"/>
    </source>
</evidence>
<evidence type="ECO:0000256" key="5">
    <source>
        <dbReference type="ARBA" id="ARBA00022695"/>
    </source>
</evidence>
<dbReference type="InterPro" id="IPR047107">
    <property type="entry name" value="DNA-dir_RNA_pol1_lsu_C"/>
</dbReference>
<dbReference type="InterPro" id="IPR044893">
    <property type="entry name" value="RNA_pol_Rpb1_clamp_domain"/>
</dbReference>
<evidence type="ECO:0000256" key="11">
    <source>
        <dbReference type="ARBA" id="ARBA00048552"/>
    </source>
</evidence>
<dbReference type="SMART" id="SM00663">
    <property type="entry name" value="RPOLA_N"/>
    <property type="match status" value="1"/>
</dbReference>
<evidence type="ECO:0000256" key="12">
    <source>
        <dbReference type="RuleBase" id="RU004279"/>
    </source>
</evidence>
<evidence type="ECO:0000256" key="8">
    <source>
        <dbReference type="ARBA" id="ARBA00022842"/>
    </source>
</evidence>
<dbReference type="Gene3D" id="2.40.40.20">
    <property type="match status" value="1"/>
</dbReference>
<dbReference type="Pfam" id="PF05000">
    <property type="entry name" value="RNA_pol_Rpb1_4"/>
    <property type="match status" value="1"/>
</dbReference>
<comment type="caution">
    <text evidence="15">The sequence shown here is derived from an EMBL/GenBank/DDBJ whole genome shotgun (WGS) entry which is preliminary data.</text>
</comment>
<dbReference type="Gene3D" id="1.10.274.100">
    <property type="entry name" value="RNA polymerase Rpb1, domain 3"/>
    <property type="match status" value="1"/>
</dbReference>
<accession>A0A9P6KYB8</accession>
<dbReference type="Pfam" id="PF04997">
    <property type="entry name" value="RNA_pol_Rpb1_1"/>
    <property type="match status" value="1"/>
</dbReference>
<keyword evidence="8" id="KW-0460">Magnesium</keyword>
<keyword evidence="7" id="KW-0862">Zinc</keyword>
<dbReference type="Gene3D" id="3.30.1490.180">
    <property type="entry name" value="RNA polymerase ii"/>
    <property type="match status" value="1"/>
</dbReference>
<dbReference type="Proteomes" id="UP000740883">
    <property type="component" value="Unassembled WGS sequence"/>
</dbReference>
<reference evidence="15 16" key="1">
    <citation type="journal article" date="2020" name="Genome Biol. Evol.">
        <title>Comparative genomics of strictly vertically transmitted, feminizing microsporidia endosymbionts of amphipod crustaceans.</title>
        <authorList>
            <person name="Cormier A."/>
            <person name="Chebbi M.A."/>
            <person name="Giraud I."/>
            <person name="Wattier R."/>
            <person name="Teixeira M."/>
            <person name="Gilbert C."/>
            <person name="Rigaud T."/>
            <person name="Cordaux R."/>
        </authorList>
    </citation>
    <scope>NUCLEOTIDE SEQUENCE [LARGE SCALE GENOMIC DNA]</scope>
    <source>
        <strain evidence="15 16">Ou3-Ou53</strain>
    </source>
</reference>
<dbReference type="InterPro" id="IPR007066">
    <property type="entry name" value="RNA_pol_Rpb1_3"/>
</dbReference>
<gene>
    <name evidence="15" type="primary">rpa1</name>
    <name evidence="15" type="ORF">NGRA_1752</name>
</gene>
<keyword evidence="5 12" id="KW-0548">Nucleotidyltransferase</keyword>
<evidence type="ECO:0000256" key="3">
    <source>
        <dbReference type="ARBA" id="ARBA00022478"/>
    </source>
</evidence>
<dbReference type="InterPro" id="IPR045867">
    <property type="entry name" value="DNA-dir_RpoC_beta_prime"/>
</dbReference>
<sequence length="1384" mass="157475">MISSFIPEKISFGFYTEEEILKMSVLEVTVPASLDQFDHPYENGLCDQRMGPHAYAEFCKTCGLSNFTCPGHFGHIKLYKNVFNPIVFSTLFSLLRATCFKCKFFKVSQHDRLLYILKLSLLKRGMAADGYEHLSATECLNDLKEKVSVILEEIKNKKISYNHQHQELVGIMMKGAISRTCPKCRYKNPRVIHNHNLKIQIEDRKDGEAILRLFSVDDIEEIIREMFENERSLMECAFSSDSYKMFFLSIIPVTPVRFRPLNYLNGKAYENPHNLNYIKIIKINNAIQKDYEFWPELQAAVLCYFDSSKFAGTKENMSGHKQLLEKKDGLFRRNIMGKRVNFSARSVISPDPNLDTREVGIPKIFAQKLSFPEQINPNNYDELRRAVINGPVYPGATIVQNGVNLQNLEFIKYEKRVAIANQLLKGNKIVWRHLRTGDVVLVNRQPTLHKASMMGHRVRVLDGEKTLRMHYVNCKPYNADFDGDEMNIHFPQSYVAKAEAEEITLNDNMYLIPTNGEPIRGLAQDHVVVAAIITLKNSFFSKEVYLDLLTSTLPNRRLEIEKPCIVKNSSRNSSGDDSKKTVELYSGKQLISSILTNLGISISHEKKTKIPVSDWKDHEEEATAVFKDGVMVCGILDKNNIGPTHSSVIHACGEVYGFDVANDILTYIGRVVNRYIFIFGFTLRIDDLLLDTQADRIRDSIILSGSREASSKQKEFFEKDPLYHLDQNKIALIDSIMREEMNKVTTKTVETCVSNSQMKKFPENNMGLVIITGAKGSMVNLSQISGALGQQELEGKRVPIMVSGRSLPCYSPYESCPSAGGYVFQRFLTGINPPEYFFHCMAGREGLIDTAVKTSRSGYLQRCLVKHLEALRVEYDLSVRMGDKLVQYTYGDDGLDCTKASFLKEIDFFRKNRSVLEKILASKKEFNLRDIFTNKEFRNNIRDLDGSLRNILTKNYARALIDPGEAVGVLAGQSIGEPSTQMTLNTFHLAGVGAKNVTLGIPRLREIVMVASKKIQTPIITVPILATPQKGFLDFYNRIYMKDCIEKIEVKEKLVFKEEIYQKEIKIVFKISKNEKFTVKYLDKKFLGDLGKLLRKIGKQGNLENLSEIKTCIRKETEEDSDNDSDSEEEQEEVVVEEVVEESETDDEDGDVAEGEEDENSETLENPVFNLKLINFRKSGYKEYTFTAYYPSNFNILLLPLIESICEKAIVREHRNFNRATISNGNVVLEGSDFVGLLDLITVNGKEIDPLDIFDIYKSTSNDIYSIYTTFGVEAARECIINEIINVFEVYGIEIDIRHLMLIADYMTRNGEYSPFNRYGLDQSNSPLQKMSYESCFSYLKKASEFHLSDNLDTPSAALTVGLPIKVGTGVFEMLYDMNSHTVE</sequence>
<keyword evidence="6" id="KW-0479">Metal-binding</keyword>
<dbReference type="InterPro" id="IPR015699">
    <property type="entry name" value="DNA-dir_RNA_pol1_lsu_N"/>
</dbReference>
<dbReference type="InterPro" id="IPR000722">
    <property type="entry name" value="RNA_pol_asu"/>
</dbReference>
<keyword evidence="16" id="KW-1185">Reference proteome</keyword>
<evidence type="ECO:0000256" key="10">
    <source>
        <dbReference type="ARBA" id="ARBA00023242"/>
    </source>
</evidence>
<dbReference type="CDD" id="cd02735">
    <property type="entry name" value="RNAP_I_Rpa1_C"/>
    <property type="match status" value="1"/>
</dbReference>
<dbReference type="InterPro" id="IPR006592">
    <property type="entry name" value="RNA_pol_N"/>
</dbReference>
<dbReference type="Pfam" id="PF04983">
    <property type="entry name" value="RNA_pol_Rpb1_3"/>
    <property type="match status" value="1"/>
</dbReference>
<keyword evidence="3 12" id="KW-0240">DNA-directed RNA polymerase</keyword>
<keyword evidence="10" id="KW-0539">Nucleus</keyword>
<dbReference type="InterPro" id="IPR038120">
    <property type="entry name" value="Rpb1_funnel_sf"/>
</dbReference>
<dbReference type="Pfam" id="PF00623">
    <property type="entry name" value="RNA_pol_Rpb1_2"/>
    <property type="match status" value="1"/>
</dbReference>
<evidence type="ECO:0000259" key="14">
    <source>
        <dbReference type="SMART" id="SM00663"/>
    </source>
</evidence>
<dbReference type="PANTHER" id="PTHR19376">
    <property type="entry name" value="DNA-DIRECTED RNA POLYMERASE"/>
    <property type="match status" value="1"/>
</dbReference>
<feature type="region of interest" description="Disordered" evidence="13">
    <location>
        <begin position="1114"/>
        <end position="1162"/>
    </location>
</feature>
<dbReference type="EC" id="2.7.7.6" evidence="12"/>
<evidence type="ECO:0000256" key="7">
    <source>
        <dbReference type="ARBA" id="ARBA00022833"/>
    </source>
</evidence>
<dbReference type="GO" id="GO:0003677">
    <property type="term" value="F:DNA binding"/>
    <property type="evidence" value="ECO:0007669"/>
    <property type="project" value="InterPro"/>
</dbReference>
<dbReference type="Gene3D" id="4.10.860.120">
    <property type="entry name" value="RNA polymerase II, clamp domain"/>
    <property type="match status" value="1"/>
</dbReference>
<dbReference type="Pfam" id="PF04998">
    <property type="entry name" value="RNA_pol_Rpb1_5"/>
    <property type="match status" value="1"/>
</dbReference>
<dbReference type="PANTHER" id="PTHR19376:SF11">
    <property type="entry name" value="DNA-DIRECTED RNA POLYMERASE I SUBUNIT RPA1"/>
    <property type="match status" value="1"/>
</dbReference>
<comment type="catalytic activity">
    <reaction evidence="11 12">
        <text>RNA(n) + a ribonucleoside 5'-triphosphate = RNA(n+1) + diphosphate</text>
        <dbReference type="Rhea" id="RHEA:21248"/>
        <dbReference type="Rhea" id="RHEA-COMP:14527"/>
        <dbReference type="Rhea" id="RHEA-COMP:17342"/>
        <dbReference type="ChEBI" id="CHEBI:33019"/>
        <dbReference type="ChEBI" id="CHEBI:61557"/>
        <dbReference type="ChEBI" id="CHEBI:140395"/>
        <dbReference type="EC" id="2.7.7.6"/>
    </reaction>
</comment>
<feature type="domain" description="RNA polymerase N-terminal" evidence="14">
    <location>
        <begin position="244"/>
        <end position="534"/>
    </location>
</feature>
<dbReference type="GO" id="GO:0006351">
    <property type="term" value="P:DNA-templated transcription"/>
    <property type="evidence" value="ECO:0007669"/>
    <property type="project" value="InterPro"/>
</dbReference>
<dbReference type="InterPro" id="IPR007081">
    <property type="entry name" value="RNA_pol_Rpb1_5"/>
</dbReference>